<accession>A0ABD0M2F3</accession>
<dbReference type="EMBL" id="JACVVK020000008">
    <property type="protein sequence ID" value="KAK7505916.1"/>
    <property type="molecule type" value="Genomic_DNA"/>
</dbReference>
<comment type="caution">
    <text evidence="2">The sequence shown here is derived from an EMBL/GenBank/DDBJ whole genome shotgun (WGS) entry which is preliminary data.</text>
</comment>
<protein>
    <submittedName>
        <fullName evidence="2">Uncharacterized protein</fullName>
    </submittedName>
</protein>
<evidence type="ECO:0000313" key="3">
    <source>
        <dbReference type="Proteomes" id="UP001519460"/>
    </source>
</evidence>
<dbReference type="AlphaFoldDB" id="A0ABD0M2F3"/>
<organism evidence="2 3">
    <name type="scientific">Batillaria attramentaria</name>
    <dbReference type="NCBI Taxonomy" id="370345"/>
    <lineage>
        <taxon>Eukaryota</taxon>
        <taxon>Metazoa</taxon>
        <taxon>Spiralia</taxon>
        <taxon>Lophotrochozoa</taxon>
        <taxon>Mollusca</taxon>
        <taxon>Gastropoda</taxon>
        <taxon>Caenogastropoda</taxon>
        <taxon>Sorbeoconcha</taxon>
        <taxon>Cerithioidea</taxon>
        <taxon>Batillariidae</taxon>
        <taxon>Batillaria</taxon>
    </lineage>
</organism>
<reference evidence="2 3" key="1">
    <citation type="journal article" date="2023" name="Sci. Data">
        <title>Genome assembly of the Korean intertidal mud-creeper Batillaria attramentaria.</title>
        <authorList>
            <person name="Patra A.K."/>
            <person name="Ho P.T."/>
            <person name="Jun S."/>
            <person name="Lee S.J."/>
            <person name="Kim Y."/>
            <person name="Won Y.J."/>
        </authorList>
    </citation>
    <scope>NUCLEOTIDE SEQUENCE [LARGE SCALE GENOMIC DNA]</scope>
    <source>
        <strain evidence="2">Wonlab-2016</strain>
    </source>
</reference>
<sequence length="89" mass="11055">MQQRDEEMSFEFSICPRDTECREREFVFKVMRCLCPDRDLYWLQVRRWNKRIRQSKDAVAWNCYFLLSRPILQFVVIMQAWFHSQQNVA</sequence>
<evidence type="ECO:0000313" key="2">
    <source>
        <dbReference type="EMBL" id="KAK7505916.1"/>
    </source>
</evidence>
<dbReference type="Proteomes" id="UP001519460">
    <property type="component" value="Unassembled WGS sequence"/>
</dbReference>
<proteinExistence type="predicted"/>
<keyword evidence="3" id="KW-1185">Reference proteome</keyword>
<gene>
    <name evidence="2" type="ORF">BaRGS_00002638</name>
</gene>
<keyword evidence="1" id="KW-0472">Membrane</keyword>
<evidence type="ECO:0000256" key="1">
    <source>
        <dbReference type="SAM" id="Phobius"/>
    </source>
</evidence>
<feature type="transmembrane region" description="Helical" evidence="1">
    <location>
        <begin position="59"/>
        <end position="82"/>
    </location>
</feature>
<keyword evidence="1" id="KW-0812">Transmembrane</keyword>
<name>A0ABD0M2F3_9CAEN</name>
<keyword evidence="1" id="KW-1133">Transmembrane helix</keyword>